<organism evidence="2 3">
    <name type="scientific">Methylobacterium thuringiense</name>
    <dbReference type="NCBI Taxonomy" id="1003091"/>
    <lineage>
        <taxon>Bacteria</taxon>
        <taxon>Pseudomonadati</taxon>
        <taxon>Pseudomonadota</taxon>
        <taxon>Alphaproteobacteria</taxon>
        <taxon>Hyphomicrobiales</taxon>
        <taxon>Methylobacteriaceae</taxon>
        <taxon>Methylobacterium</taxon>
    </lineage>
</organism>
<dbReference type="EMBL" id="BPRA01000008">
    <property type="protein sequence ID" value="GJE55306.1"/>
    <property type="molecule type" value="Genomic_DNA"/>
</dbReference>
<keyword evidence="3" id="KW-1185">Reference proteome</keyword>
<feature type="chain" id="PRO_5045206248" description="Transporter" evidence="1">
    <location>
        <begin position="25"/>
        <end position="337"/>
    </location>
</feature>
<comment type="caution">
    <text evidence="2">The sequence shown here is derived from an EMBL/GenBank/DDBJ whole genome shotgun (WGS) entry which is preliminary data.</text>
</comment>
<keyword evidence="1" id="KW-0732">Signal</keyword>
<protein>
    <recommendedName>
        <fullName evidence="4">Transporter</fullName>
    </recommendedName>
</protein>
<evidence type="ECO:0000313" key="3">
    <source>
        <dbReference type="Proteomes" id="UP001055101"/>
    </source>
</evidence>
<proteinExistence type="predicted"/>
<gene>
    <name evidence="2" type="ORF">EKPJFOCH_1796</name>
</gene>
<reference evidence="2" key="2">
    <citation type="submission" date="2021-08" db="EMBL/GenBank/DDBJ databases">
        <authorList>
            <person name="Tani A."/>
            <person name="Ola A."/>
            <person name="Ogura Y."/>
            <person name="Katsura K."/>
            <person name="Hayashi T."/>
        </authorList>
    </citation>
    <scope>NUCLEOTIDE SEQUENCE</scope>
    <source>
        <strain evidence="2">DSM 23674</strain>
    </source>
</reference>
<reference evidence="2" key="1">
    <citation type="journal article" date="2021" name="Front. Microbiol.">
        <title>Comprehensive Comparative Genomics and Phenotyping of Methylobacterium Species.</title>
        <authorList>
            <person name="Alessa O."/>
            <person name="Ogura Y."/>
            <person name="Fujitani Y."/>
            <person name="Takami H."/>
            <person name="Hayashi T."/>
            <person name="Sahin N."/>
            <person name="Tani A."/>
        </authorList>
    </citation>
    <scope>NUCLEOTIDE SEQUENCE</scope>
    <source>
        <strain evidence="2">DSM 23674</strain>
    </source>
</reference>
<accession>A0ABQ4TJ51</accession>
<dbReference type="Proteomes" id="UP001055101">
    <property type="component" value="Unassembled WGS sequence"/>
</dbReference>
<feature type="signal peptide" evidence="1">
    <location>
        <begin position="1"/>
        <end position="24"/>
    </location>
</feature>
<sequence>MMKNWLAAGALALTAGLTATAAQAQTTTVPGEQVGLATGAPLPEGVYALNTFVYRSPDAPVVNSPVDVAVNVPVLVWATPFVPLGGRIELLVAPPTVFAFGRNGGPTGIKDLSISVGTFVGGIWAFDLGGNFGVSVLGGVYLNDLNGDRGVLVQNNGAFVGAPVLSQLASNTYRAGIAASYTGDGYNLTANLTGNFYDSPGRFDGANVAGFGNTRGPFVISDSLNLDLTATKKFDLFNEGKPKFEFGAIGYGTVNVGNAASIVGRQGRFALGGLVGYDFGLFTAQAYVARDVVTQARFVDATGRSRDIENTEGWVRIIVPLYSPAPAPAPAPIVRKY</sequence>
<name>A0ABQ4TJ51_9HYPH</name>
<dbReference type="RefSeq" id="WP_147817546.1">
    <property type="nucleotide sequence ID" value="NZ_BPRA01000008.1"/>
</dbReference>
<evidence type="ECO:0000256" key="1">
    <source>
        <dbReference type="SAM" id="SignalP"/>
    </source>
</evidence>
<evidence type="ECO:0008006" key="4">
    <source>
        <dbReference type="Google" id="ProtNLM"/>
    </source>
</evidence>
<evidence type="ECO:0000313" key="2">
    <source>
        <dbReference type="EMBL" id="GJE55306.1"/>
    </source>
</evidence>